<dbReference type="EMBL" id="JALNTZ010000009">
    <property type="protein sequence ID" value="KAJ3641876.1"/>
    <property type="molecule type" value="Genomic_DNA"/>
</dbReference>
<organism evidence="1 2">
    <name type="scientific">Zophobas morio</name>
    <dbReference type="NCBI Taxonomy" id="2755281"/>
    <lineage>
        <taxon>Eukaryota</taxon>
        <taxon>Metazoa</taxon>
        <taxon>Ecdysozoa</taxon>
        <taxon>Arthropoda</taxon>
        <taxon>Hexapoda</taxon>
        <taxon>Insecta</taxon>
        <taxon>Pterygota</taxon>
        <taxon>Neoptera</taxon>
        <taxon>Endopterygota</taxon>
        <taxon>Coleoptera</taxon>
        <taxon>Polyphaga</taxon>
        <taxon>Cucujiformia</taxon>
        <taxon>Tenebrionidae</taxon>
        <taxon>Zophobas</taxon>
    </lineage>
</organism>
<keyword evidence="2" id="KW-1185">Reference proteome</keyword>
<gene>
    <name evidence="1" type="ORF">Zmor_028346</name>
</gene>
<evidence type="ECO:0000313" key="2">
    <source>
        <dbReference type="Proteomes" id="UP001168821"/>
    </source>
</evidence>
<evidence type="ECO:0000313" key="1">
    <source>
        <dbReference type="EMBL" id="KAJ3641876.1"/>
    </source>
</evidence>
<reference evidence="1" key="1">
    <citation type="journal article" date="2023" name="G3 (Bethesda)">
        <title>Whole genome assemblies of Zophobas morio and Tenebrio molitor.</title>
        <authorList>
            <person name="Kaur S."/>
            <person name="Stinson S.A."/>
            <person name="diCenzo G.C."/>
        </authorList>
    </citation>
    <scope>NUCLEOTIDE SEQUENCE</scope>
    <source>
        <strain evidence="1">QUZm001</strain>
    </source>
</reference>
<accession>A0AA38HRZ1</accession>
<dbReference type="AlphaFoldDB" id="A0AA38HRZ1"/>
<proteinExistence type="predicted"/>
<protein>
    <submittedName>
        <fullName evidence="1">Uncharacterized protein</fullName>
    </submittedName>
</protein>
<name>A0AA38HRZ1_9CUCU</name>
<sequence>MHVPDNDENLTHDISLQEVESRIKYLKNSKAPGPDQIKATLLKKPSANSPSSSDQHLQFLSKRVVFPDFMETSLHNYDLQTRKRLHSPIAQFPY</sequence>
<comment type="caution">
    <text evidence="1">The sequence shown here is derived from an EMBL/GenBank/DDBJ whole genome shotgun (WGS) entry which is preliminary data.</text>
</comment>
<dbReference type="Proteomes" id="UP001168821">
    <property type="component" value="Unassembled WGS sequence"/>
</dbReference>